<dbReference type="GO" id="GO:0005737">
    <property type="term" value="C:cytoplasm"/>
    <property type="evidence" value="ECO:0007669"/>
    <property type="project" value="TreeGrafter"/>
</dbReference>
<accession>A0A8H7BN67</accession>
<evidence type="ECO:0000256" key="1">
    <source>
        <dbReference type="ARBA" id="ARBA00023002"/>
    </source>
</evidence>
<feature type="domain" description="NADP-dependent oxidoreductase" evidence="2">
    <location>
        <begin position="26"/>
        <end position="221"/>
    </location>
</feature>
<dbReference type="AlphaFoldDB" id="A0A8H7BN67"/>
<dbReference type="InterPro" id="IPR050791">
    <property type="entry name" value="Aldo-Keto_reductase"/>
</dbReference>
<dbReference type="Pfam" id="PF00248">
    <property type="entry name" value="Aldo_ket_red"/>
    <property type="match status" value="1"/>
</dbReference>
<dbReference type="GO" id="GO:0016491">
    <property type="term" value="F:oxidoreductase activity"/>
    <property type="evidence" value="ECO:0007669"/>
    <property type="project" value="UniProtKB-KW"/>
</dbReference>
<dbReference type="SUPFAM" id="SSF51430">
    <property type="entry name" value="NAD(P)-linked oxidoreductase"/>
    <property type="match status" value="1"/>
</dbReference>
<keyword evidence="1" id="KW-0560">Oxidoreductase</keyword>
<dbReference type="PANTHER" id="PTHR43625:SF40">
    <property type="entry name" value="ALDO-KETO REDUCTASE YAKC [NADP(+)]"/>
    <property type="match status" value="1"/>
</dbReference>
<dbReference type="PANTHER" id="PTHR43625">
    <property type="entry name" value="AFLATOXIN B1 ALDEHYDE REDUCTASE"/>
    <property type="match status" value="1"/>
</dbReference>
<proteinExistence type="predicted"/>
<dbReference type="InterPro" id="IPR036812">
    <property type="entry name" value="NAD(P)_OxRdtase_dom_sf"/>
</dbReference>
<dbReference type="Proteomes" id="UP000605846">
    <property type="component" value="Unassembled WGS sequence"/>
</dbReference>
<reference evidence="3" key="1">
    <citation type="submission" date="2020-01" db="EMBL/GenBank/DDBJ databases">
        <title>Genome Sequencing of Three Apophysomyces-Like Fungal Strains Confirms a Novel Fungal Genus in the Mucoromycota with divergent Burkholderia-like Endosymbiotic Bacteria.</title>
        <authorList>
            <person name="Stajich J.E."/>
            <person name="Macias A.M."/>
            <person name="Carter-House D."/>
            <person name="Lovett B."/>
            <person name="Kasson L.R."/>
            <person name="Berry K."/>
            <person name="Grigoriev I."/>
            <person name="Chang Y."/>
            <person name="Spatafora J."/>
            <person name="Kasson M.T."/>
        </authorList>
    </citation>
    <scope>NUCLEOTIDE SEQUENCE</scope>
    <source>
        <strain evidence="3">NRRL A-21654</strain>
    </source>
</reference>
<dbReference type="InterPro" id="IPR023210">
    <property type="entry name" value="NADP_OxRdtase_dom"/>
</dbReference>
<name>A0A8H7BN67_9FUNG</name>
<evidence type="ECO:0000313" key="3">
    <source>
        <dbReference type="EMBL" id="KAF7726663.1"/>
    </source>
</evidence>
<gene>
    <name evidence="3" type="ORF">EC973_008537</name>
</gene>
<dbReference type="OrthoDB" id="37537at2759"/>
<dbReference type="EMBL" id="JABAYA010000074">
    <property type="protein sequence ID" value="KAF7726663.1"/>
    <property type="molecule type" value="Genomic_DNA"/>
</dbReference>
<keyword evidence="4" id="KW-1185">Reference proteome</keyword>
<protein>
    <recommendedName>
        <fullName evidence="2">NADP-dependent oxidoreductase domain-containing protein</fullName>
    </recommendedName>
</protein>
<dbReference type="Gene3D" id="3.20.20.100">
    <property type="entry name" value="NADP-dependent oxidoreductase domain"/>
    <property type="match status" value="1"/>
</dbReference>
<comment type="caution">
    <text evidence="3">The sequence shown here is derived from an EMBL/GenBank/DDBJ whole genome shotgun (WGS) entry which is preliminary data.</text>
</comment>
<evidence type="ECO:0000259" key="2">
    <source>
        <dbReference type="Pfam" id="PF00248"/>
    </source>
</evidence>
<organism evidence="3 4">
    <name type="scientific">Apophysomyces ossiformis</name>
    <dbReference type="NCBI Taxonomy" id="679940"/>
    <lineage>
        <taxon>Eukaryota</taxon>
        <taxon>Fungi</taxon>
        <taxon>Fungi incertae sedis</taxon>
        <taxon>Mucoromycota</taxon>
        <taxon>Mucoromycotina</taxon>
        <taxon>Mucoromycetes</taxon>
        <taxon>Mucorales</taxon>
        <taxon>Mucorineae</taxon>
        <taxon>Mucoraceae</taxon>
        <taxon>Apophysomyces</taxon>
    </lineage>
</organism>
<evidence type="ECO:0000313" key="4">
    <source>
        <dbReference type="Proteomes" id="UP000605846"/>
    </source>
</evidence>
<sequence>MNMTIKNPLTVAFRMSGFYGKANDEDSVKILEPAVELGLKNLGVSYVDLYYQHRVDNSTPIEETAKAMAELVKEGRVRYLGLSECSAETLRRAYKVHPIAAVQMEYSPWSLDIEKDGLLEAARELGVTIVCYSPLGCGMITGAIKSIDDLDETDFRRHAPRYSGENFPKNLEIFVLAWVLAQGPEFVVIPGTKKIKYLEQNFAAGDIKLTPEEIAEMRKVVNEANIQGDRYHAAEMETLNAERSV</sequence>